<keyword evidence="8" id="KW-1185">Reference proteome</keyword>
<organism evidence="7 8">
    <name type="scientific">Streptomyces avidinii</name>
    <dbReference type="NCBI Taxonomy" id="1895"/>
    <lineage>
        <taxon>Bacteria</taxon>
        <taxon>Bacillati</taxon>
        <taxon>Actinomycetota</taxon>
        <taxon>Actinomycetes</taxon>
        <taxon>Kitasatosporales</taxon>
        <taxon>Streptomycetaceae</taxon>
        <taxon>Streptomyces</taxon>
    </lineage>
</organism>
<dbReference type="Pfam" id="PF04107">
    <property type="entry name" value="GCS2"/>
    <property type="match status" value="1"/>
</dbReference>
<comment type="catalytic activity">
    <reaction evidence="4 5">
        <text>L-cysteine + L-glutamate + ATP = gamma-L-glutamyl-L-cysteine + ADP + phosphate + H(+)</text>
        <dbReference type="Rhea" id="RHEA:13285"/>
        <dbReference type="ChEBI" id="CHEBI:15378"/>
        <dbReference type="ChEBI" id="CHEBI:29985"/>
        <dbReference type="ChEBI" id="CHEBI:30616"/>
        <dbReference type="ChEBI" id="CHEBI:35235"/>
        <dbReference type="ChEBI" id="CHEBI:43474"/>
        <dbReference type="ChEBI" id="CHEBI:58173"/>
        <dbReference type="ChEBI" id="CHEBI:456216"/>
        <dbReference type="EC" id="6.3.2.2"/>
    </reaction>
</comment>
<sequence length="393" mass="41996">MTATEPRILPAGAPGLRPGPALSATGGPVVSTVGVEEEFLLVDRLTGAPVPRAGPVIREASYLLGDLVQSEFYRCMIETCTRPTRDATDLRAQLHRLRATVADAARASHCLLVASGTPVVPPTAPIPVTDTPRYRRMARHFGALVDGRLGIVCGCHVHVGTADRAQALFLANHVRPWLPALQALAVNSPFAGGLDTGFSSWRALEFGRWPTAGPAPLLDPASYEETAEALVASGVLMDRRMIYWFARPSEHQPTIEFRVTDTNADLDTTLLVALLLRGLCATLLARADEDRPPPGISVARLSDAHRCAARYGAAGVALDPFTGDYVPARALIDALVRAAGPGLRAAGDEAEVDRLLDALRRKGTGADRQRAALRRAGRLRYVVDELAHLTISA</sequence>
<proteinExistence type="inferred from homology"/>
<dbReference type="InterPro" id="IPR014746">
    <property type="entry name" value="Gln_synth/guanido_kin_cat_dom"/>
</dbReference>
<dbReference type="InterPro" id="IPR006336">
    <property type="entry name" value="GCS2"/>
</dbReference>
<evidence type="ECO:0000256" key="6">
    <source>
        <dbReference type="SAM" id="MobiDB-lite"/>
    </source>
</evidence>
<dbReference type="Proteomes" id="UP001519310">
    <property type="component" value="Unassembled WGS sequence"/>
</dbReference>
<evidence type="ECO:0000256" key="1">
    <source>
        <dbReference type="ARBA" id="ARBA00022598"/>
    </source>
</evidence>
<gene>
    <name evidence="7" type="ORF">J2Z77_003761</name>
</gene>
<dbReference type="HAMAP" id="MF_01609">
    <property type="entry name" value="Glu_cys_ligase_2"/>
    <property type="match status" value="1"/>
</dbReference>
<dbReference type="NCBIfam" id="TIGR02050">
    <property type="entry name" value="gshA_cyan_rel"/>
    <property type="match status" value="1"/>
</dbReference>
<protein>
    <recommendedName>
        <fullName evidence="5">Putative glutamate--cysteine ligase 2</fullName>
        <ecNumber evidence="5">6.3.2.2</ecNumber>
    </recommendedName>
    <alternativeName>
        <fullName evidence="5">Gamma-glutamylcysteine synthetase 2</fullName>
        <shortName evidence="5">GCS 2</shortName>
        <shortName evidence="5">Gamma-GCS 2</shortName>
    </alternativeName>
</protein>
<keyword evidence="1 5" id="KW-0436">Ligase</keyword>
<comment type="similarity">
    <text evidence="5">Belongs to the glutamate--cysteine ligase type 2 family. YbdK subfamily.</text>
</comment>
<dbReference type="EC" id="6.3.2.2" evidence="5"/>
<dbReference type="Gene3D" id="3.30.590.20">
    <property type="match status" value="1"/>
</dbReference>
<feature type="region of interest" description="Disordered" evidence="6">
    <location>
        <begin position="1"/>
        <end position="21"/>
    </location>
</feature>
<name>A0ABS4L761_STRAV</name>
<evidence type="ECO:0000313" key="7">
    <source>
        <dbReference type="EMBL" id="MBP2037954.1"/>
    </source>
</evidence>
<dbReference type="InterPro" id="IPR050141">
    <property type="entry name" value="GCL_type2/YbdK_subfam"/>
</dbReference>
<evidence type="ECO:0000256" key="2">
    <source>
        <dbReference type="ARBA" id="ARBA00022741"/>
    </source>
</evidence>
<dbReference type="PANTHER" id="PTHR36510:SF1">
    <property type="entry name" value="GLUTAMATE--CYSTEINE LIGASE 2-RELATED"/>
    <property type="match status" value="1"/>
</dbReference>
<evidence type="ECO:0000256" key="5">
    <source>
        <dbReference type="HAMAP-Rule" id="MF_01609"/>
    </source>
</evidence>
<keyword evidence="2 5" id="KW-0547">Nucleotide-binding</keyword>
<evidence type="ECO:0000313" key="8">
    <source>
        <dbReference type="Proteomes" id="UP001519310"/>
    </source>
</evidence>
<comment type="function">
    <text evidence="5">ATP-dependent carboxylate-amine ligase which exhibits weak glutamate--cysteine ligase activity.</text>
</comment>
<dbReference type="EMBL" id="JAGGLQ010000006">
    <property type="protein sequence ID" value="MBP2037954.1"/>
    <property type="molecule type" value="Genomic_DNA"/>
</dbReference>
<dbReference type="InterPro" id="IPR011793">
    <property type="entry name" value="YbdK"/>
</dbReference>
<dbReference type="SUPFAM" id="SSF55931">
    <property type="entry name" value="Glutamine synthetase/guanido kinase"/>
    <property type="match status" value="1"/>
</dbReference>
<evidence type="ECO:0000256" key="4">
    <source>
        <dbReference type="ARBA" id="ARBA00048819"/>
    </source>
</evidence>
<dbReference type="PANTHER" id="PTHR36510">
    <property type="entry name" value="GLUTAMATE--CYSTEINE LIGASE 2-RELATED"/>
    <property type="match status" value="1"/>
</dbReference>
<keyword evidence="3 5" id="KW-0067">ATP-binding</keyword>
<feature type="compositionally biased region" description="Low complexity" evidence="6">
    <location>
        <begin position="9"/>
        <end position="21"/>
    </location>
</feature>
<dbReference type="NCBIfam" id="NF010041">
    <property type="entry name" value="PRK13517.1-1"/>
    <property type="match status" value="1"/>
</dbReference>
<reference evidence="7 8" key="1">
    <citation type="submission" date="2021-03" db="EMBL/GenBank/DDBJ databases">
        <title>Genomic Encyclopedia of Type Strains, Phase IV (KMG-IV): sequencing the most valuable type-strain genomes for metagenomic binning, comparative biology and taxonomic classification.</title>
        <authorList>
            <person name="Goeker M."/>
        </authorList>
    </citation>
    <scope>NUCLEOTIDE SEQUENCE [LARGE SCALE GENOMIC DNA]</scope>
    <source>
        <strain evidence="7 8">DSM 40526</strain>
    </source>
</reference>
<comment type="caution">
    <text evidence="7">The sequence shown here is derived from an EMBL/GenBank/DDBJ whole genome shotgun (WGS) entry which is preliminary data.</text>
</comment>
<dbReference type="RefSeq" id="WP_189969724.1">
    <property type="nucleotide sequence ID" value="NZ_BMVL01000006.1"/>
</dbReference>
<evidence type="ECO:0000256" key="3">
    <source>
        <dbReference type="ARBA" id="ARBA00022840"/>
    </source>
</evidence>
<accession>A0ABS4L761</accession>
<dbReference type="GO" id="GO:0016874">
    <property type="term" value="F:ligase activity"/>
    <property type="evidence" value="ECO:0007669"/>
    <property type="project" value="UniProtKB-KW"/>
</dbReference>